<evidence type="ECO:0000313" key="1">
    <source>
        <dbReference type="EMBL" id="KAL0938116.1"/>
    </source>
</evidence>
<gene>
    <name evidence="1" type="ORF">CTRU02_207847</name>
</gene>
<keyword evidence="2" id="KW-1185">Reference proteome</keyword>
<comment type="caution">
    <text evidence="1">The sequence shown here is derived from an EMBL/GenBank/DDBJ whole genome shotgun (WGS) entry which is preliminary data.</text>
</comment>
<name>A0ACC3Z201_COLTU</name>
<dbReference type="EMBL" id="VUJX02000004">
    <property type="protein sequence ID" value="KAL0938116.1"/>
    <property type="molecule type" value="Genomic_DNA"/>
</dbReference>
<reference evidence="1 2" key="1">
    <citation type="journal article" date="2020" name="Phytopathology">
        <title>Genome Sequence Resources of Colletotrichum truncatum, C. plurivorum, C. musicola, and C. sojae: Four Species Pathogenic to Soybean (Glycine max).</title>
        <authorList>
            <person name="Rogerio F."/>
            <person name="Boufleur T.R."/>
            <person name="Ciampi-Guillardi M."/>
            <person name="Sukno S.A."/>
            <person name="Thon M.R."/>
            <person name="Massola Junior N.S."/>
            <person name="Baroncelli R."/>
        </authorList>
    </citation>
    <scope>NUCLEOTIDE SEQUENCE [LARGE SCALE GENOMIC DNA]</scope>
    <source>
        <strain evidence="1 2">CMES1059</strain>
    </source>
</reference>
<dbReference type="Proteomes" id="UP000805649">
    <property type="component" value="Unassembled WGS sequence"/>
</dbReference>
<sequence>MAVRKVYMNWCQKCHNTLAIRAIDKMLRNTLRNTLILCVALY</sequence>
<accession>A0ACC3Z201</accession>
<proteinExistence type="predicted"/>
<protein>
    <submittedName>
        <fullName evidence="1">Uncharacterized protein</fullName>
    </submittedName>
</protein>
<organism evidence="1 2">
    <name type="scientific">Colletotrichum truncatum</name>
    <name type="common">Anthracnose fungus</name>
    <name type="synonym">Colletotrichum capsici</name>
    <dbReference type="NCBI Taxonomy" id="5467"/>
    <lineage>
        <taxon>Eukaryota</taxon>
        <taxon>Fungi</taxon>
        <taxon>Dikarya</taxon>
        <taxon>Ascomycota</taxon>
        <taxon>Pezizomycotina</taxon>
        <taxon>Sordariomycetes</taxon>
        <taxon>Hypocreomycetidae</taxon>
        <taxon>Glomerellales</taxon>
        <taxon>Glomerellaceae</taxon>
        <taxon>Colletotrichum</taxon>
        <taxon>Colletotrichum truncatum species complex</taxon>
    </lineage>
</organism>
<evidence type="ECO:0000313" key="2">
    <source>
        <dbReference type="Proteomes" id="UP000805649"/>
    </source>
</evidence>